<protein>
    <submittedName>
        <fullName evidence="1">Predicted protein</fullName>
    </submittedName>
</protein>
<dbReference type="InParanoid" id="E5A519"/>
<proteinExistence type="predicted"/>
<reference evidence="2" key="1">
    <citation type="journal article" date="2011" name="Nat. Commun.">
        <title>Effector diversification within compartments of the Leptosphaeria maculans genome affected by Repeat-Induced Point mutations.</title>
        <authorList>
            <person name="Rouxel T."/>
            <person name="Grandaubert J."/>
            <person name="Hane J.K."/>
            <person name="Hoede C."/>
            <person name="van de Wouw A.P."/>
            <person name="Couloux A."/>
            <person name="Dominguez V."/>
            <person name="Anthouard V."/>
            <person name="Bally P."/>
            <person name="Bourras S."/>
            <person name="Cozijnsen A.J."/>
            <person name="Ciuffetti L.M."/>
            <person name="Degrave A."/>
            <person name="Dilmaghani A."/>
            <person name="Duret L."/>
            <person name="Fudal I."/>
            <person name="Goodwin S.B."/>
            <person name="Gout L."/>
            <person name="Glaser N."/>
            <person name="Linglin J."/>
            <person name="Kema G.H.J."/>
            <person name="Lapalu N."/>
            <person name="Lawrence C.B."/>
            <person name="May K."/>
            <person name="Meyer M."/>
            <person name="Ollivier B."/>
            <person name="Poulain J."/>
            <person name="Schoch C.L."/>
            <person name="Simon A."/>
            <person name="Spatafora J.W."/>
            <person name="Stachowiak A."/>
            <person name="Turgeon B.G."/>
            <person name="Tyler B.M."/>
            <person name="Vincent D."/>
            <person name="Weissenbach J."/>
            <person name="Amselem J."/>
            <person name="Quesneville H."/>
            <person name="Oliver R.P."/>
            <person name="Wincker P."/>
            <person name="Balesdent M.-H."/>
            <person name="Howlett B.J."/>
        </authorList>
    </citation>
    <scope>NUCLEOTIDE SEQUENCE [LARGE SCALE GENOMIC DNA]</scope>
    <source>
        <strain evidence="2">JN3 / isolate v23.1.3 / race Av1-4-5-6-7-8</strain>
    </source>
</reference>
<dbReference type="AlphaFoldDB" id="E5A519"/>
<gene>
    <name evidence="1" type="ORF">LEMA_uP079560.1</name>
</gene>
<dbReference type="EMBL" id="FP929134">
    <property type="protein sequence ID" value="CBX98717.1"/>
    <property type="molecule type" value="Genomic_DNA"/>
</dbReference>
<dbReference type="VEuPathDB" id="FungiDB:LEMA_uP079560.1"/>
<dbReference type="Proteomes" id="UP000002668">
    <property type="component" value="Genome"/>
</dbReference>
<sequence>MHAWRPVYTSYIISCRLFPRTVAKQGRQHRSPDRPKLY</sequence>
<name>E5A519_LEPMJ</name>
<accession>E5A519</accession>
<dbReference type="HOGENOM" id="CLU_3335731_0_0_1"/>
<evidence type="ECO:0000313" key="1">
    <source>
        <dbReference type="EMBL" id="CBX98717.1"/>
    </source>
</evidence>
<evidence type="ECO:0000313" key="2">
    <source>
        <dbReference type="Proteomes" id="UP000002668"/>
    </source>
</evidence>
<keyword evidence="2" id="KW-1185">Reference proteome</keyword>
<organism evidence="2">
    <name type="scientific">Leptosphaeria maculans (strain JN3 / isolate v23.1.3 / race Av1-4-5-6-7-8)</name>
    <name type="common">Blackleg fungus</name>
    <name type="synonym">Phoma lingam</name>
    <dbReference type="NCBI Taxonomy" id="985895"/>
    <lineage>
        <taxon>Eukaryota</taxon>
        <taxon>Fungi</taxon>
        <taxon>Dikarya</taxon>
        <taxon>Ascomycota</taxon>
        <taxon>Pezizomycotina</taxon>
        <taxon>Dothideomycetes</taxon>
        <taxon>Pleosporomycetidae</taxon>
        <taxon>Pleosporales</taxon>
        <taxon>Pleosporineae</taxon>
        <taxon>Leptosphaeriaceae</taxon>
        <taxon>Plenodomus</taxon>
        <taxon>Plenodomus lingam/Leptosphaeria maculans species complex</taxon>
    </lineage>
</organism>